<dbReference type="EMBL" id="CP002902">
    <property type="protein sequence ID" value="AEJ44339.1"/>
    <property type="molecule type" value="Genomic_DNA"/>
</dbReference>
<dbReference type="Proteomes" id="UP000000292">
    <property type="component" value="Chromosome"/>
</dbReference>
<name>F8IGY5_ALIAT</name>
<reference evidence="3" key="2">
    <citation type="submission" date="2011-06" db="EMBL/GenBank/DDBJ databases">
        <title>The complete genome sequence of Alicyclobacillus acidocaldarius sp. Tc-4-1.</title>
        <authorList>
            <person name="Chen Y."/>
            <person name="He Y."/>
            <person name="Dong Z."/>
            <person name="Hu S."/>
        </authorList>
    </citation>
    <scope>NUCLEOTIDE SEQUENCE [LARGE SCALE GENOMIC DNA]</scope>
    <source>
        <strain evidence="3">Tc-4-1</strain>
    </source>
</reference>
<keyword evidence="1" id="KW-0472">Membrane</keyword>
<evidence type="ECO:0000313" key="3">
    <source>
        <dbReference type="Proteomes" id="UP000000292"/>
    </source>
</evidence>
<sequence length="62" mass="7489">MKRAQRIRWIERAEWTGRIRWIERAEWTGRIRRIKQVKSVATFPLIMGIWLARVSVGRLPVC</sequence>
<keyword evidence="1" id="KW-1133">Transmembrane helix</keyword>
<reference evidence="2 3" key="1">
    <citation type="journal article" date="2011" name="J. Bacteriol.">
        <title>Complete Genome Sequence of Alicyclobacillus acidocaldarius Strain Tc-4-1.</title>
        <authorList>
            <person name="Chen Y."/>
            <person name="He Y."/>
            <person name="Zhang B."/>
            <person name="Yang J."/>
            <person name="Li W."/>
            <person name="Dong Z."/>
            <person name="Hu S."/>
        </authorList>
    </citation>
    <scope>NUCLEOTIDE SEQUENCE [LARGE SCALE GENOMIC DNA]</scope>
    <source>
        <strain evidence="2 3">Tc-4-1</strain>
    </source>
</reference>
<evidence type="ECO:0000256" key="1">
    <source>
        <dbReference type="SAM" id="Phobius"/>
    </source>
</evidence>
<proteinExistence type="predicted"/>
<dbReference type="HOGENOM" id="CLU_2893903_0_0_9"/>
<evidence type="ECO:0000313" key="2">
    <source>
        <dbReference type="EMBL" id="AEJ44339.1"/>
    </source>
</evidence>
<dbReference type="AlphaFoldDB" id="F8IGY5"/>
<feature type="transmembrane region" description="Helical" evidence="1">
    <location>
        <begin position="40"/>
        <end position="61"/>
    </location>
</feature>
<organism evidence="2 3">
    <name type="scientific">Alicyclobacillus acidocaldarius (strain Tc-4-1)</name>
    <name type="common">Bacillus acidocaldarius</name>
    <dbReference type="NCBI Taxonomy" id="1048834"/>
    <lineage>
        <taxon>Bacteria</taxon>
        <taxon>Bacillati</taxon>
        <taxon>Bacillota</taxon>
        <taxon>Bacilli</taxon>
        <taxon>Bacillales</taxon>
        <taxon>Alicyclobacillaceae</taxon>
        <taxon>Alicyclobacillus</taxon>
    </lineage>
</organism>
<dbReference type="KEGG" id="aad:TC41_2440"/>
<accession>F8IGY5</accession>
<protein>
    <submittedName>
        <fullName evidence="2">Uncharacterized protein</fullName>
    </submittedName>
</protein>
<gene>
    <name evidence="2" type="ordered locus">TC41_2440</name>
</gene>
<keyword evidence="1" id="KW-0812">Transmembrane</keyword>